<dbReference type="InterPro" id="IPR036052">
    <property type="entry name" value="TrpB-like_PALP_sf"/>
</dbReference>
<evidence type="ECO:0000256" key="8">
    <source>
        <dbReference type="ARBA" id="ARBA00022898"/>
    </source>
</evidence>
<dbReference type="InterPro" id="IPR001926">
    <property type="entry name" value="TrpB-like_PALP"/>
</dbReference>
<comment type="cofactor">
    <cofactor evidence="3">
        <name>Mn(2+)</name>
        <dbReference type="ChEBI" id="CHEBI:29035"/>
    </cofactor>
</comment>
<evidence type="ECO:0000256" key="1">
    <source>
        <dbReference type="ARBA" id="ARBA00001913"/>
    </source>
</evidence>
<dbReference type="EMBL" id="CP111015">
    <property type="protein sequence ID" value="WAR01352.1"/>
    <property type="molecule type" value="Genomic_DNA"/>
</dbReference>
<evidence type="ECO:0000256" key="4">
    <source>
        <dbReference type="ARBA" id="ARBA00001946"/>
    </source>
</evidence>
<keyword evidence="7" id="KW-0460">Magnesium</keyword>
<comment type="similarity">
    <text evidence="5">Belongs to the serine/threonine dehydratase family.</text>
</comment>
<name>A0ABY7DX12_MYAAR</name>
<proteinExistence type="inferred from homology"/>
<sequence>MSSIGVTLEDIRNAFERIRGTVKKTPVLTDEDFNEKHGRRFYFKCENMQRTGAFKIRGALNAVAHSSGNHGRALAWVARSLGVPCEIVCPTTVPECKLADIKELGATLRSCEPTPQDRIKVTNEVMEERGFSFVPTCDDLAVIAGQGTVGLEIMEQVPALDAILVPVSGGGERLWPNPPRCLDTVADGMRMQQLGQLTWPIVLQHAEKTVFTVTDDKAINGMRTGFQDLKLVVESAAGTVVAAAMSDQLKDLPPEIRHIGLIMCGGNVDLAHLPFL</sequence>
<evidence type="ECO:0000256" key="7">
    <source>
        <dbReference type="ARBA" id="ARBA00022842"/>
    </source>
</evidence>
<dbReference type="PROSITE" id="PS00165">
    <property type="entry name" value="DEHYDRATASE_SER_THR"/>
    <property type="match status" value="1"/>
</dbReference>
<comment type="cofactor">
    <cofactor evidence="2">
        <name>pyridoxal 5'-phosphate</name>
        <dbReference type="ChEBI" id="CHEBI:597326"/>
    </cofactor>
</comment>
<dbReference type="PANTHER" id="PTHR43050:SF1">
    <property type="entry name" value="SERINE RACEMASE"/>
    <property type="match status" value="1"/>
</dbReference>
<evidence type="ECO:0000313" key="12">
    <source>
        <dbReference type="Proteomes" id="UP001164746"/>
    </source>
</evidence>
<evidence type="ECO:0000256" key="9">
    <source>
        <dbReference type="ARBA" id="ARBA00049406"/>
    </source>
</evidence>
<evidence type="ECO:0000256" key="3">
    <source>
        <dbReference type="ARBA" id="ARBA00001936"/>
    </source>
</evidence>
<evidence type="ECO:0000256" key="5">
    <source>
        <dbReference type="ARBA" id="ARBA00010869"/>
    </source>
</evidence>
<dbReference type="SUPFAM" id="SSF53686">
    <property type="entry name" value="Tryptophan synthase beta subunit-like PLP-dependent enzymes"/>
    <property type="match status" value="1"/>
</dbReference>
<comment type="cofactor">
    <cofactor evidence="1">
        <name>Ca(2+)</name>
        <dbReference type="ChEBI" id="CHEBI:29108"/>
    </cofactor>
</comment>
<keyword evidence="12" id="KW-1185">Reference proteome</keyword>
<dbReference type="EC" id="4.3.1.17" evidence="6"/>
<protein>
    <recommendedName>
        <fullName evidence="6">L-serine ammonia-lyase</fullName>
        <ecNumber evidence="6">4.3.1.17</ecNumber>
    </recommendedName>
</protein>
<evidence type="ECO:0000259" key="10">
    <source>
        <dbReference type="Pfam" id="PF00291"/>
    </source>
</evidence>
<dbReference type="Pfam" id="PF00291">
    <property type="entry name" value="PALP"/>
    <property type="match status" value="1"/>
</dbReference>
<evidence type="ECO:0000256" key="6">
    <source>
        <dbReference type="ARBA" id="ARBA00012093"/>
    </source>
</evidence>
<evidence type="ECO:0000313" key="11">
    <source>
        <dbReference type="EMBL" id="WAR01352.1"/>
    </source>
</evidence>
<reference evidence="11" key="1">
    <citation type="submission" date="2022-11" db="EMBL/GenBank/DDBJ databases">
        <title>Centuries of genome instability and evolution in soft-shell clam transmissible cancer (bioRxiv).</title>
        <authorList>
            <person name="Hart S.F.M."/>
            <person name="Yonemitsu M.A."/>
            <person name="Giersch R.M."/>
            <person name="Beal B.F."/>
            <person name="Arriagada G."/>
            <person name="Davis B.W."/>
            <person name="Ostrander E.A."/>
            <person name="Goff S.P."/>
            <person name="Metzger M.J."/>
        </authorList>
    </citation>
    <scope>NUCLEOTIDE SEQUENCE</scope>
    <source>
        <strain evidence="11">MELC-2E11</strain>
        <tissue evidence="11">Siphon/mantle</tissue>
    </source>
</reference>
<evidence type="ECO:0000256" key="2">
    <source>
        <dbReference type="ARBA" id="ARBA00001933"/>
    </source>
</evidence>
<dbReference type="PANTHER" id="PTHR43050">
    <property type="entry name" value="SERINE / THREONINE RACEMASE FAMILY MEMBER"/>
    <property type="match status" value="1"/>
</dbReference>
<comment type="catalytic activity">
    <reaction evidence="9">
        <text>L-serine = pyruvate + NH4(+)</text>
        <dbReference type="Rhea" id="RHEA:19169"/>
        <dbReference type="ChEBI" id="CHEBI:15361"/>
        <dbReference type="ChEBI" id="CHEBI:28938"/>
        <dbReference type="ChEBI" id="CHEBI:33384"/>
        <dbReference type="EC" id="4.3.1.17"/>
    </reaction>
</comment>
<gene>
    <name evidence="11" type="ORF">MAR_007910</name>
</gene>
<keyword evidence="8" id="KW-0663">Pyridoxal phosphate</keyword>
<dbReference type="Proteomes" id="UP001164746">
    <property type="component" value="Chromosome 4"/>
</dbReference>
<dbReference type="InterPro" id="IPR000634">
    <property type="entry name" value="Ser/Thr_deHydtase_PyrdxlP-BS"/>
</dbReference>
<accession>A0ABY7DX12</accession>
<feature type="domain" description="Tryptophan synthase beta chain-like PALP" evidence="10">
    <location>
        <begin position="19"/>
        <end position="171"/>
    </location>
</feature>
<comment type="cofactor">
    <cofactor evidence="4">
        <name>Mg(2+)</name>
        <dbReference type="ChEBI" id="CHEBI:18420"/>
    </cofactor>
</comment>
<dbReference type="Gene3D" id="3.40.50.1100">
    <property type="match status" value="3"/>
</dbReference>
<organism evidence="11 12">
    <name type="scientific">Mya arenaria</name>
    <name type="common">Soft-shell clam</name>
    <dbReference type="NCBI Taxonomy" id="6604"/>
    <lineage>
        <taxon>Eukaryota</taxon>
        <taxon>Metazoa</taxon>
        <taxon>Spiralia</taxon>
        <taxon>Lophotrochozoa</taxon>
        <taxon>Mollusca</taxon>
        <taxon>Bivalvia</taxon>
        <taxon>Autobranchia</taxon>
        <taxon>Heteroconchia</taxon>
        <taxon>Euheterodonta</taxon>
        <taxon>Imparidentia</taxon>
        <taxon>Neoheterodontei</taxon>
        <taxon>Myida</taxon>
        <taxon>Myoidea</taxon>
        <taxon>Myidae</taxon>
        <taxon>Mya</taxon>
    </lineage>
</organism>